<organism evidence="2 3">
    <name type="scientific">Pseudomonas fluorescens</name>
    <dbReference type="NCBI Taxonomy" id="294"/>
    <lineage>
        <taxon>Bacteria</taxon>
        <taxon>Pseudomonadati</taxon>
        <taxon>Pseudomonadota</taxon>
        <taxon>Gammaproteobacteria</taxon>
        <taxon>Pseudomonadales</taxon>
        <taxon>Pseudomonadaceae</taxon>
        <taxon>Pseudomonas</taxon>
    </lineage>
</organism>
<reference evidence="2 3" key="1">
    <citation type="submission" date="2019-09" db="EMBL/GenBank/DDBJ databases">
        <authorList>
            <person name="Chandra G."/>
            <person name="Truman W A."/>
        </authorList>
    </citation>
    <scope>NUCLEOTIDE SEQUENCE [LARGE SCALE GENOMIC DNA]</scope>
    <source>
        <strain evidence="2">PS943</strain>
    </source>
</reference>
<dbReference type="RefSeq" id="WP_150659120.1">
    <property type="nucleotide sequence ID" value="NZ_CABVJH010000020.1"/>
</dbReference>
<evidence type="ECO:0000313" key="3">
    <source>
        <dbReference type="Proteomes" id="UP000325645"/>
    </source>
</evidence>
<evidence type="ECO:0000256" key="1">
    <source>
        <dbReference type="SAM" id="MobiDB-lite"/>
    </source>
</evidence>
<sequence length="78" mass="8481">MQIFHVQNPSANVGEVAMHRVMAIVALRANASVSVRLARYNNHMATARSLALTVAPNKDLETPELRPPSTSQDTEGRA</sequence>
<protein>
    <submittedName>
        <fullName evidence="2">Uncharacterized protein</fullName>
    </submittedName>
</protein>
<feature type="region of interest" description="Disordered" evidence="1">
    <location>
        <begin position="55"/>
        <end position="78"/>
    </location>
</feature>
<dbReference type="AlphaFoldDB" id="A0A5E7WW93"/>
<feature type="compositionally biased region" description="Polar residues" evidence="1">
    <location>
        <begin position="68"/>
        <end position="78"/>
    </location>
</feature>
<proteinExistence type="predicted"/>
<dbReference type="Proteomes" id="UP000325645">
    <property type="component" value="Unassembled WGS sequence"/>
</dbReference>
<accession>A0A5E7WW93</accession>
<dbReference type="EMBL" id="CABVJH010000020">
    <property type="protein sequence ID" value="VVQ38465.1"/>
    <property type="molecule type" value="Genomic_DNA"/>
</dbReference>
<evidence type="ECO:0000313" key="2">
    <source>
        <dbReference type="EMBL" id="VVQ38465.1"/>
    </source>
</evidence>
<gene>
    <name evidence="2" type="ORF">PS943_05909</name>
</gene>
<name>A0A5E7WW93_PSEFL</name>